<feature type="compositionally biased region" description="Polar residues" evidence="1">
    <location>
        <begin position="750"/>
        <end position="762"/>
    </location>
</feature>
<gene>
    <name evidence="2" type="ORF">PBY51_014929</name>
</gene>
<accession>A0AAN7WZ38</accession>
<feature type="region of interest" description="Disordered" evidence="1">
    <location>
        <begin position="16"/>
        <end position="74"/>
    </location>
</feature>
<feature type="compositionally biased region" description="Basic and acidic residues" evidence="1">
    <location>
        <begin position="19"/>
        <end position="44"/>
    </location>
</feature>
<feature type="region of interest" description="Disordered" evidence="1">
    <location>
        <begin position="184"/>
        <end position="216"/>
    </location>
</feature>
<name>A0AAN7WZ38_ELEMC</name>
<feature type="compositionally biased region" description="Low complexity" evidence="1">
    <location>
        <begin position="188"/>
        <end position="202"/>
    </location>
</feature>
<evidence type="ECO:0000256" key="1">
    <source>
        <dbReference type="SAM" id="MobiDB-lite"/>
    </source>
</evidence>
<dbReference type="AlphaFoldDB" id="A0AAN7WZ38"/>
<protein>
    <submittedName>
        <fullName evidence="2">Uncharacterized protein</fullName>
    </submittedName>
</protein>
<reference evidence="2 3" key="1">
    <citation type="journal article" date="2023" name="Genes (Basel)">
        <title>Chromosome-Level Genome Assembly and Circadian Gene Repertoire of the Patagonia Blennie Eleginops maclovinus-The Closest Ancestral Proxy of Antarctic Cryonotothenioids.</title>
        <authorList>
            <person name="Cheng C.C."/>
            <person name="Rivera-Colon A.G."/>
            <person name="Minhas B.F."/>
            <person name="Wilson L."/>
            <person name="Rayamajhi N."/>
            <person name="Vargas-Chacoff L."/>
            <person name="Catchen J.M."/>
        </authorList>
    </citation>
    <scope>NUCLEOTIDE SEQUENCE [LARGE SCALE GENOMIC DNA]</scope>
    <source>
        <strain evidence="2">JMC-PN-2008</strain>
    </source>
</reference>
<feature type="compositionally biased region" description="Polar residues" evidence="1">
    <location>
        <begin position="55"/>
        <end position="66"/>
    </location>
</feature>
<keyword evidence="3" id="KW-1185">Reference proteome</keyword>
<feature type="compositionally biased region" description="Polar residues" evidence="1">
    <location>
        <begin position="203"/>
        <end position="216"/>
    </location>
</feature>
<evidence type="ECO:0000313" key="2">
    <source>
        <dbReference type="EMBL" id="KAK5853803.1"/>
    </source>
</evidence>
<feature type="region of interest" description="Disordered" evidence="1">
    <location>
        <begin position="743"/>
        <end position="762"/>
    </location>
</feature>
<evidence type="ECO:0000313" key="3">
    <source>
        <dbReference type="Proteomes" id="UP001346869"/>
    </source>
</evidence>
<dbReference type="Proteomes" id="UP001346869">
    <property type="component" value="Unassembled WGS sequence"/>
</dbReference>
<organism evidence="2 3">
    <name type="scientific">Eleginops maclovinus</name>
    <name type="common">Patagonian blennie</name>
    <name type="synonym">Eleginus maclovinus</name>
    <dbReference type="NCBI Taxonomy" id="56733"/>
    <lineage>
        <taxon>Eukaryota</taxon>
        <taxon>Metazoa</taxon>
        <taxon>Chordata</taxon>
        <taxon>Craniata</taxon>
        <taxon>Vertebrata</taxon>
        <taxon>Euteleostomi</taxon>
        <taxon>Actinopterygii</taxon>
        <taxon>Neopterygii</taxon>
        <taxon>Teleostei</taxon>
        <taxon>Neoteleostei</taxon>
        <taxon>Acanthomorphata</taxon>
        <taxon>Eupercaria</taxon>
        <taxon>Perciformes</taxon>
        <taxon>Notothenioidei</taxon>
        <taxon>Eleginopidae</taxon>
        <taxon>Eleginops</taxon>
    </lineage>
</organism>
<proteinExistence type="predicted"/>
<dbReference type="EMBL" id="JAUZQC010000019">
    <property type="protein sequence ID" value="KAK5853803.1"/>
    <property type="molecule type" value="Genomic_DNA"/>
</dbReference>
<reference evidence="2 3" key="2">
    <citation type="journal article" date="2023" name="Mol. Biol. Evol.">
        <title>Genomics of Secondarily Temperate Adaptation in the Only Non-Antarctic Icefish.</title>
        <authorList>
            <person name="Rivera-Colon A.G."/>
            <person name="Rayamajhi N."/>
            <person name="Minhas B.F."/>
            <person name="Madrigal G."/>
            <person name="Bilyk K.T."/>
            <person name="Yoon V."/>
            <person name="Hune M."/>
            <person name="Gregory S."/>
            <person name="Cheng C.H.C."/>
            <person name="Catchen J.M."/>
        </authorList>
    </citation>
    <scope>NUCLEOTIDE SEQUENCE [LARGE SCALE GENOMIC DNA]</scope>
    <source>
        <strain evidence="2">JMC-PN-2008</strain>
    </source>
</reference>
<comment type="caution">
    <text evidence="2">The sequence shown here is derived from an EMBL/GenBank/DDBJ whole genome shotgun (WGS) entry which is preliminary data.</text>
</comment>
<sequence length="788" mass="86420">MEEKLNQQEVEWQQVQENLNRRNRDIKRLSKENSRAPHQSRAESKATGAEMEETGNGQMETQSAETAASKVPHSCLTSSTIEKLMTAVIPEKNPVPHTNIQMDGDALQDGISTWDGQEQERDLCHKSGPGLMSEWPQRKAREEVWSGDASLQQTSVLGPGDGCGTEPEGNANKIKGAVADCYKERPDSGGSSLSSMSHLQSSRGTRSTSVLPQNSPHPQLDIKPLCSQAAHCPLEETIFEGQFDCAEMDESGGLQGFSTGVGTAAATIQHSGLGSLVSRVTWLVQGAGRLLWSSPTVLQQVRKEGVQHVGARLSSQVVSLVREGQYMSLVKESKVFSLVKDSHIFSMVKDLSLTQHIHTELTRYLQHEEEVKISRSCINSDALKNVSKVEEMPNDIKLIPQHTSTRNNSIEDLQLPQEQVKPVIHVKQGHTLSTELLPVKHISNPEVTGSPEEDDQALENSINVHNTNNVQIFSQTLISTSVHNSQKILALYWLNVAKCSQPEPRPALLVLAETGLFTLTADSGHLVLFHQLPLLQLKEVQIGLAGHSLRLMGSTEESILGVYTHSQHLTKDLCSAILGVICPGDSRVSRHPLLHGDLMRLSLDWQASVPDLLLDAGLKVCCQFQKSLADLVYFLHCNMDEGTVSLGEVQILLYTGVGVRISPSNYTEPLAQLLLTDTHLGLVQEDAVFHPTPRSVRTEPCRPQFNDLTLRQCSDVRCVLVHDEDERGAVSLDVILANVRGRGHPESVTKAATPSAHASNSSPHTEVWKLTFSCSSEAAFLIKHLSNV</sequence>